<evidence type="ECO:0000256" key="2">
    <source>
        <dbReference type="ARBA" id="ARBA00006601"/>
    </source>
</evidence>
<proteinExistence type="inferred from homology"/>
<comment type="similarity">
    <text evidence="2 7">Belongs to the UDP-glucose/GDP-mannose dehydrogenase family.</text>
</comment>
<dbReference type="SUPFAM" id="SSF51735">
    <property type="entry name" value="NAD(P)-binding Rossmann-fold domains"/>
    <property type="match status" value="1"/>
</dbReference>
<feature type="binding site" evidence="9">
    <location>
        <position position="317"/>
    </location>
    <ligand>
        <name>substrate</name>
    </ligand>
</feature>
<reference evidence="12 13" key="1">
    <citation type="journal article" date="2016" name="Nat. Commun.">
        <title>Thousands of microbial genomes shed light on interconnected biogeochemical processes in an aquifer system.</title>
        <authorList>
            <person name="Anantharaman K."/>
            <person name="Brown C.T."/>
            <person name="Hug L.A."/>
            <person name="Sharon I."/>
            <person name="Castelle C.J."/>
            <person name="Probst A.J."/>
            <person name="Thomas B.C."/>
            <person name="Singh A."/>
            <person name="Wilkins M.J."/>
            <person name="Karaoz U."/>
            <person name="Brodie E.L."/>
            <person name="Williams K.H."/>
            <person name="Hubbard S.S."/>
            <person name="Banfield J.F."/>
        </authorList>
    </citation>
    <scope>NUCLEOTIDE SEQUENCE [LARGE SCALE GENOMIC DNA]</scope>
</reference>
<evidence type="ECO:0000256" key="4">
    <source>
        <dbReference type="ARBA" id="ARBA00023002"/>
    </source>
</evidence>
<evidence type="ECO:0000256" key="6">
    <source>
        <dbReference type="ARBA" id="ARBA00047473"/>
    </source>
</evidence>
<accession>A0A1G1VUY7</accession>
<organism evidence="12 13">
    <name type="scientific">Candidatus Chisholmbacteria bacterium RIFCSPHIGHO2_01_FULL_48_12</name>
    <dbReference type="NCBI Taxonomy" id="1797589"/>
    <lineage>
        <taxon>Bacteria</taxon>
        <taxon>Candidatus Chisholmiibacteriota</taxon>
    </lineage>
</organism>
<evidence type="ECO:0000256" key="3">
    <source>
        <dbReference type="ARBA" id="ARBA00012954"/>
    </source>
</evidence>
<evidence type="ECO:0000256" key="8">
    <source>
        <dbReference type="PIRSR" id="PIRSR500134-1"/>
    </source>
</evidence>
<feature type="active site" description="Nucleophile" evidence="8">
    <location>
        <position position="258"/>
    </location>
</feature>
<gene>
    <name evidence="12" type="ORF">A2784_02600</name>
</gene>
<feature type="binding site" evidence="9">
    <location>
        <begin position="150"/>
        <end position="153"/>
    </location>
    <ligand>
        <name>substrate</name>
    </ligand>
</feature>
<dbReference type="EMBL" id="MHCH01000002">
    <property type="protein sequence ID" value="OGY19192.1"/>
    <property type="molecule type" value="Genomic_DNA"/>
</dbReference>
<dbReference type="Pfam" id="PF00984">
    <property type="entry name" value="UDPG_MGDP_dh"/>
    <property type="match status" value="1"/>
</dbReference>
<dbReference type="UniPathway" id="UPA00038">
    <property type="reaction ID" value="UER00491"/>
</dbReference>
<evidence type="ECO:0000313" key="12">
    <source>
        <dbReference type="EMBL" id="OGY19192.1"/>
    </source>
</evidence>
<feature type="binding site" evidence="9">
    <location>
        <position position="202"/>
    </location>
    <ligand>
        <name>substrate</name>
    </ligand>
</feature>
<protein>
    <recommendedName>
        <fullName evidence="3 7">UDP-glucose 6-dehydrogenase</fullName>
        <ecNumber evidence="3 7">1.1.1.22</ecNumber>
    </recommendedName>
</protein>
<evidence type="ECO:0000256" key="5">
    <source>
        <dbReference type="ARBA" id="ARBA00023027"/>
    </source>
</evidence>
<dbReference type="Pfam" id="PF03721">
    <property type="entry name" value="UDPG_MGDP_dh_N"/>
    <property type="match status" value="1"/>
</dbReference>
<dbReference type="SMART" id="SM00984">
    <property type="entry name" value="UDPG_MGDP_dh_C"/>
    <property type="match status" value="1"/>
</dbReference>
<evidence type="ECO:0000259" key="11">
    <source>
        <dbReference type="SMART" id="SM00984"/>
    </source>
</evidence>
<dbReference type="AlphaFoldDB" id="A0A1G1VUY7"/>
<dbReference type="InterPro" id="IPR001732">
    <property type="entry name" value="UDP-Glc/GDP-Man_DH_N"/>
</dbReference>
<dbReference type="PIRSF" id="PIRSF500134">
    <property type="entry name" value="UDPglc_DH_bac"/>
    <property type="match status" value="1"/>
</dbReference>
<evidence type="ECO:0000313" key="13">
    <source>
        <dbReference type="Proteomes" id="UP000177324"/>
    </source>
</evidence>
<dbReference type="InterPro" id="IPR008927">
    <property type="entry name" value="6-PGluconate_DH-like_C_sf"/>
</dbReference>
<feature type="binding site" evidence="10">
    <location>
        <position position="30"/>
    </location>
    <ligand>
        <name>NAD(+)</name>
        <dbReference type="ChEBI" id="CHEBI:57540"/>
    </ligand>
</feature>
<dbReference type="InterPro" id="IPR028357">
    <property type="entry name" value="UDPglc_DH_bac"/>
</dbReference>
<dbReference type="InterPro" id="IPR036220">
    <property type="entry name" value="UDP-Glc/GDP-Man_DH_C_sf"/>
</dbReference>
<dbReference type="InterPro" id="IPR017476">
    <property type="entry name" value="UDP-Glc/GDP-Man"/>
</dbReference>
<dbReference type="GO" id="GO:0051287">
    <property type="term" value="F:NAD binding"/>
    <property type="evidence" value="ECO:0007669"/>
    <property type="project" value="InterPro"/>
</dbReference>
<dbReference type="InterPro" id="IPR014026">
    <property type="entry name" value="UDP-Glc/GDP-Man_DH_dimer"/>
</dbReference>
<feature type="binding site" evidence="10">
    <location>
        <position position="153"/>
    </location>
    <ligand>
        <name>NAD(+)</name>
        <dbReference type="ChEBI" id="CHEBI:57540"/>
    </ligand>
</feature>
<name>A0A1G1VUY7_9BACT</name>
<dbReference type="InterPro" id="IPR036291">
    <property type="entry name" value="NAD(P)-bd_dom_sf"/>
</dbReference>
<dbReference type="Gene3D" id="1.20.5.100">
    <property type="entry name" value="Cytochrome c1, transmembrane anchor, C-terminal"/>
    <property type="match status" value="1"/>
</dbReference>
<keyword evidence="4 7" id="KW-0560">Oxidoreductase</keyword>
<comment type="caution">
    <text evidence="12">The sequence shown here is derived from an EMBL/GenBank/DDBJ whole genome shotgun (WGS) entry which is preliminary data.</text>
</comment>
<dbReference type="SUPFAM" id="SSF52413">
    <property type="entry name" value="UDP-glucose/GDP-mannose dehydrogenase C-terminal domain"/>
    <property type="match status" value="1"/>
</dbReference>
<feature type="binding site" evidence="10">
    <location>
        <position position="86"/>
    </location>
    <ligand>
        <name>NAD(+)</name>
        <dbReference type="ChEBI" id="CHEBI:57540"/>
    </ligand>
</feature>
<dbReference type="SUPFAM" id="SSF48179">
    <property type="entry name" value="6-phosphogluconate dehydrogenase C-terminal domain-like"/>
    <property type="match status" value="1"/>
</dbReference>
<evidence type="ECO:0000256" key="9">
    <source>
        <dbReference type="PIRSR" id="PIRSR500134-2"/>
    </source>
</evidence>
<feature type="domain" description="UDP-glucose/GDP-mannose dehydrogenase C-terminal" evidence="11">
    <location>
        <begin position="310"/>
        <end position="411"/>
    </location>
</feature>
<feature type="binding site" evidence="9">
    <location>
        <begin position="247"/>
        <end position="251"/>
    </location>
    <ligand>
        <name>substrate</name>
    </ligand>
</feature>
<feature type="binding site" evidence="10">
    <location>
        <position position="121"/>
    </location>
    <ligand>
        <name>NAD(+)</name>
        <dbReference type="ChEBI" id="CHEBI:57540"/>
    </ligand>
</feature>
<keyword evidence="5 7" id="KW-0520">NAD</keyword>
<dbReference type="PIRSF" id="PIRSF000124">
    <property type="entry name" value="UDPglc_GDPman_dh"/>
    <property type="match status" value="1"/>
</dbReference>
<dbReference type="PANTHER" id="PTHR43750">
    <property type="entry name" value="UDP-GLUCOSE 6-DEHYDROGENASE TUAD"/>
    <property type="match status" value="1"/>
</dbReference>
<dbReference type="Gene3D" id="3.40.50.720">
    <property type="entry name" value="NAD(P)-binding Rossmann-like Domain"/>
    <property type="match status" value="2"/>
</dbReference>
<dbReference type="GO" id="GO:0003979">
    <property type="term" value="F:UDP-glucose 6-dehydrogenase activity"/>
    <property type="evidence" value="ECO:0007669"/>
    <property type="project" value="UniProtKB-EC"/>
</dbReference>
<feature type="binding site" evidence="10">
    <location>
        <position position="324"/>
    </location>
    <ligand>
        <name>NAD(+)</name>
        <dbReference type="ChEBI" id="CHEBI:57540"/>
    </ligand>
</feature>
<feature type="binding site" evidence="10">
    <location>
        <position position="261"/>
    </location>
    <ligand>
        <name>NAD(+)</name>
        <dbReference type="ChEBI" id="CHEBI:57540"/>
    </ligand>
</feature>
<feature type="binding site" evidence="9">
    <location>
        <position position="255"/>
    </location>
    <ligand>
        <name>substrate</name>
    </ligand>
</feature>
<dbReference type="STRING" id="1797589.A2784_02600"/>
<dbReference type="NCBIfam" id="TIGR03026">
    <property type="entry name" value="NDP-sugDHase"/>
    <property type="match status" value="1"/>
</dbReference>
<dbReference type="PANTHER" id="PTHR43750:SF3">
    <property type="entry name" value="UDP-GLUCOSE 6-DEHYDROGENASE TUAD"/>
    <property type="match status" value="1"/>
</dbReference>
<evidence type="ECO:0000256" key="1">
    <source>
        <dbReference type="ARBA" id="ARBA00004701"/>
    </source>
</evidence>
<dbReference type="GO" id="GO:0006065">
    <property type="term" value="P:UDP-glucuronate biosynthetic process"/>
    <property type="evidence" value="ECO:0007669"/>
    <property type="project" value="UniProtKB-UniPathway"/>
</dbReference>
<evidence type="ECO:0000256" key="7">
    <source>
        <dbReference type="PIRNR" id="PIRNR000124"/>
    </source>
</evidence>
<dbReference type="EC" id="1.1.1.22" evidence="3 7"/>
<feature type="binding site" evidence="10">
    <location>
        <position position="35"/>
    </location>
    <ligand>
        <name>NAD(+)</name>
        <dbReference type="ChEBI" id="CHEBI:57540"/>
    </ligand>
</feature>
<dbReference type="Proteomes" id="UP000177324">
    <property type="component" value="Unassembled WGS sequence"/>
</dbReference>
<comment type="pathway">
    <text evidence="1">Nucleotide-sugar biosynthesis; UDP-alpha-D-glucuronate biosynthesis; UDP-alpha-D-glucuronate from UDP-alpha-D-glucose: step 1/1.</text>
</comment>
<comment type="catalytic activity">
    <reaction evidence="6 7">
        <text>UDP-alpha-D-glucose + 2 NAD(+) + H2O = UDP-alpha-D-glucuronate + 2 NADH + 3 H(+)</text>
        <dbReference type="Rhea" id="RHEA:23596"/>
        <dbReference type="ChEBI" id="CHEBI:15377"/>
        <dbReference type="ChEBI" id="CHEBI:15378"/>
        <dbReference type="ChEBI" id="CHEBI:57540"/>
        <dbReference type="ChEBI" id="CHEBI:57945"/>
        <dbReference type="ChEBI" id="CHEBI:58052"/>
        <dbReference type="ChEBI" id="CHEBI:58885"/>
        <dbReference type="EC" id="1.1.1.22"/>
    </reaction>
</comment>
<dbReference type="InterPro" id="IPR014027">
    <property type="entry name" value="UDP-Glc/GDP-Man_DH_C"/>
</dbReference>
<dbReference type="Pfam" id="PF03720">
    <property type="entry name" value="UDPG_MGDP_dh_C"/>
    <property type="match status" value="1"/>
</dbReference>
<evidence type="ECO:0000256" key="10">
    <source>
        <dbReference type="PIRSR" id="PIRSR500134-3"/>
    </source>
</evidence>
<sequence length="426" mass="46698">MTIAVIGTGFVGVVAAAALAKFGHQVYGLDIDEAKIKKLEKAELPFFEPGLEELVKEGMASDRLRFTNSYATAMVDAEVIFISVGTPSAPDGQADIRYVLAAAQSLASHVRSGAIIVIKSTVPPATNSKVEAVIRQHTKKDFHVASVPEFLKEGTAVSDFLNPNRVVIGTTNPHVAKVLTELHQPLEAEVVVVRPESAQMAKYAANAYLAQRITFINQMANLCEKNGADVQEVVAAIGFDERIGGHYWYPGLGYGGSCFPKDVKELAAYSRAIGEGDGLFVKIDELNEARIPKLIHKWDNQVKFAGKTVAVLGLSFKPNTSDIREAPAKKVIPLLQSLGAKIRVYDPQAMDESRSVYQNITFADSILDAARTGDALMLLIEWDEFKSLDFNQLKRVMKGNIFIDTRNQYEPDDVIKHDFKYIGIGR</sequence>
<dbReference type="GO" id="GO:0000271">
    <property type="term" value="P:polysaccharide biosynthetic process"/>
    <property type="evidence" value="ECO:0007669"/>
    <property type="project" value="InterPro"/>
</dbReference>